<organism evidence="1">
    <name type="scientific">marine metagenome</name>
    <dbReference type="NCBI Taxonomy" id="408172"/>
    <lineage>
        <taxon>unclassified sequences</taxon>
        <taxon>metagenomes</taxon>
        <taxon>ecological metagenomes</taxon>
    </lineage>
</organism>
<protein>
    <submittedName>
        <fullName evidence="1">Uncharacterized protein</fullName>
    </submittedName>
</protein>
<reference evidence="1" key="1">
    <citation type="submission" date="2018-05" db="EMBL/GenBank/DDBJ databases">
        <authorList>
            <person name="Lanie J.A."/>
            <person name="Ng W.-L."/>
            <person name="Kazmierczak K.M."/>
            <person name="Andrzejewski T.M."/>
            <person name="Davidsen T.M."/>
            <person name="Wayne K.J."/>
            <person name="Tettelin H."/>
            <person name="Glass J.I."/>
            <person name="Rusch D."/>
            <person name="Podicherti R."/>
            <person name="Tsui H.-C.T."/>
            <person name="Winkler M.E."/>
        </authorList>
    </citation>
    <scope>NUCLEOTIDE SEQUENCE</scope>
</reference>
<feature type="non-terminal residue" evidence="1">
    <location>
        <position position="26"/>
    </location>
</feature>
<dbReference type="AlphaFoldDB" id="A0A382TRH6"/>
<sequence length="26" mass="3060">MEKADNEGANWRAEITTWLKESLDHD</sequence>
<dbReference type="EMBL" id="UINC01138302">
    <property type="protein sequence ID" value="SVD24167.1"/>
    <property type="molecule type" value="Genomic_DNA"/>
</dbReference>
<accession>A0A382TRH6</accession>
<name>A0A382TRH6_9ZZZZ</name>
<proteinExistence type="predicted"/>
<gene>
    <name evidence="1" type="ORF">METZ01_LOCUS377021</name>
</gene>
<evidence type="ECO:0000313" key="1">
    <source>
        <dbReference type="EMBL" id="SVD24167.1"/>
    </source>
</evidence>